<accession>A0A381TMM1</accession>
<name>A0A381TMM1_9ZZZZ</name>
<dbReference type="EMBL" id="UINC01004813">
    <property type="protein sequence ID" value="SVA17034.1"/>
    <property type="molecule type" value="Genomic_DNA"/>
</dbReference>
<gene>
    <name evidence="1" type="ORF">METZ01_LOCUS69888</name>
</gene>
<reference evidence="1" key="1">
    <citation type="submission" date="2018-05" db="EMBL/GenBank/DDBJ databases">
        <authorList>
            <person name="Lanie J.A."/>
            <person name="Ng W.-L."/>
            <person name="Kazmierczak K.M."/>
            <person name="Andrzejewski T.M."/>
            <person name="Davidsen T.M."/>
            <person name="Wayne K.J."/>
            <person name="Tettelin H."/>
            <person name="Glass J.I."/>
            <person name="Rusch D."/>
            <person name="Podicherti R."/>
            <person name="Tsui H.-C.T."/>
            <person name="Winkler M.E."/>
        </authorList>
    </citation>
    <scope>NUCLEOTIDE SEQUENCE</scope>
</reference>
<protein>
    <submittedName>
        <fullName evidence="1">Uncharacterized protein</fullName>
    </submittedName>
</protein>
<dbReference type="AlphaFoldDB" id="A0A381TMM1"/>
<proteinExistence type="predicted"/>
<sequence length="31" mass="3650">MDLIQIVFIGILLWSAVEKFNLLDRFKNKGK</sequence>
<evidence type="ECO:0000313" key="1">
    <source>
        <dbReference type="EMBL" id="SVA17034.1"/>
    </source>
</evidence>
<organism evidence="1">
    <name type="scientific">marine metagenome</name>
    <dbReference type="NCBI Taxonomy" id="408172"/>
    <lineage>
        <taxon>unclassified sequences</taxon>
        <taxon>metagenomes</taxon>
        <taxon>ecological metagenomes</taxon>
    </lineage>
</organism>